<organism evidence="1 2">
    <name type="scientific">Leishmania panamensis</name>
    <dbReference type="NCBI Taxonomy" id="5679"/>
    <lineage>
        <taxon>Eukaryota</taxon>
        <taxon>Discoba</taxon>
        <taxon>Euglenozoa</taxon>
        <taxon>Kinetoplastea</taxon>
        <taxon>Metakinetoplastina</taxon>
        <taxon>Trypanosomatida</taxon>
        <taxon>Trypanosomatidae</taxon>
        <taxon>Leishmaniinae</taxon>
        <taxon>Leishmania</taxon>
        <taxon>Leishmania guyanensis species complex</taxon>
    </lineage>
</organism>
<dbReference type="Proteomes" id="UP000063063">
    <property type="component" value="Chromosome 22"/>
</dbReference>
<gene>
    <name evidence="1" type="ORF">LPMP_2220050</name>
</gene>
<protein>
    <submittedName>
        <fullName evidence="1">5'a2rel-related protein</fullName>
    </submittedName>
</protein>
<evidence type="ECO:0000313" key="2">
    <source>
        <dbReference type="Proteomes" id="UP000063063"/>
    </source>
</evidence>
<accession>A0AC62A5A8</accession>
<evidence type="ECO:0000313" key="1">
    <source>
        <dbReference type="EMBL" id="XUY36881.1"/>
    </source>
</evidence>
<proteinExistence type="predicted"/>
<dbReference type="EMBL" id="CP009391">
    <property type="protein sequence ID" value="XUY36881.1"/>
    <property type="molecule type" value="Genomic_DNA"/>
</dbReference>
<name>A0AC62A5A8_LEIPA</name>
<sequence>MMDISIGSPASSYRSRSSRSSGDCTQRPGLARDAGGSNDSGAAGQATGLLTDAAGLGDANDGDGRRHSRRRLADSCGGFEGGRSGLEPTAAGEGRCPPSLGWGGEAACRPPPPNASAAPAPQRQGTDVLVDALSNCESMRPAWRTPSSIPLCAPLPSSSSPVTGGGGAVHLPSRHARPLLPGDRLHSRVEGMASLCTAAGHGQASAAIPPLSAGASRAAGERGRTDDAVGARAPRAAPLEADARASAPAAVATAAPATRSPERQQANSRTFVRTESLSPLRRAEHTVRAPRNTERDVAAEAPPDAEVLGACCGPLGMLALELLPGGGGQEVLGNRPRAERALRLARVSHTTATLASPPALSPTPTSAEPLPRPPPLSSASTAAAPERQPRLRVPSPPLESANSASPLRPVAWRGACSTASATTATPSDSYDRGESCRRHYSRRHGSDPRHRAVGGVEDGDSARSSSPGLTETNGARPPSQAPAPRHPPSFSLLTTRHACHRLPSSSGSAEGGRPGEAQRADETQQPLDSSQASSPAPSPLASRSPSARAPPSVPLPPQRSVDETRGGSSSDKGEGGTGPAMTELAERRPPLATPGERAVSCGGSDGAAAIAGESPPPLPPAPWRAGDGASSLDPGRCGSHPHSKSRATDAHGVARQPSASDPDVASETRAGDREVWTSRECHESPAAVSLRDGAAAALGVDGAHRGVASSADRPAHTQTWPAQGRALDRWRSQASLVGGAAAETAALSSSSAAVTPSPRRPATQLLAEYDDGHPPQSRRGDGRTAKSPLKGGVDAVRWVLSSAGAEDDLSEASLAPPSVRKASGARTRAPPTSLRSASTTGISGTAGSSSPRVVASAGLAETTQSWASAVHVPGARRASAQACQRVAALSSSRSRVRLTVITSPAPERRGNRAEREFDVGGAVQVGPRDRCSGARWRAEGSTGEGFRARNGGARGFGIAAVLQGVHPLRSSSSGPHASHPGLAAVLAPRAVVMCRSGSSAEVDGADGGEETGAVARTWRPATSLGFVCDGVRRRSPRDECRSAAAAQRLRHPRALQKPAAAAAGALCARPDAQPAGHSHGDSHDRVLPMEASPLASVVSLAVEAASRVCASAHRARSAATRWAGVASNGVGGGLLPSSALAPGYAAVYSPRMLATAVLEAREALLGTAGAAVVATAAGVCPSGPPTALLPPHCGSRAMPAVGATVAAVASTSGCVSSRSLSSLRSPPHVRVDLTERSADVCAMPASATADAAPWSLYLSGSPDAGEPMRHRAAPLQQPLHRQQDLPVDTFPCPVARRIPFGFATGTLARAVSPPHDGRLPSCRPPAEEQRCTTASAHSNPTVARAAAPATAASTAPRATSASPAQARHGGILSPEHHAAGARVRARERVVSTSAGRSGAGAKDADHRHDARVSRQVRQSHTLAQQRLIQEEAFRRRYISMQEDHQFAIEVTELNYQRAVEYAHEASTAGAVAAPDRRSGHSASPVTADCDAEPLVGLQRVRRDQAAMTATLSTLARELAVLSLQGTTTLGNT</sequence>
<reference evidence="1 2" key="1">
    <citation type="journal article" date="2015" name="Sci. Rep.">
        <title>The genome of Leishmania panamensis: insights into genomics of the L. (Viannia) subgenus.</title>
        <authorList>
            <person name="Llanes A."/>
            <person name="Restrepo C.M."/>
            <person name="Vecchio G.D."/>
            <person name="Anguizola F.J."/>
            <person name="Lleonart R."/>
        </authorList>
    </citation>
    <scope>NUCLEOTIDE SEQUENCE [LARGE SCALE GENOMIC DNA]</scope>
    <source>
        <strain evidence="1 2">MHOM/PA/94/PSC-1</strain>
    </source>
</reference>
<keyword evidence="2" id="KW-1185">Reference proteome</keyword>